<dbReference type="Proteomes" id="UP000326881">
    <property type="component" value="Chromosome"/>
</dbReference>
<evidence type="ECO:0000256" key="1">
    <source>
        <dbReference type="ARBA" id="ARBA00044777"/>
    </source>
</evidence>
<organism evidence="3 4">
    <name type="scientific">Rhizobium grahamii</name>
    <dbReference type="NCBI Taxonomy" id="1120045"/>
    <lineage>
        <taxon>Bacteria</taxon>
        <taxon>Pseudomonadati</taxon>
        <taxon>Pseudomonadota</taxon>
        <taxon>Alphaproteobacteria</taxon>
        <taxon>Hyphomicrobiales</taxon>
        <taxon>Rhizobiaceae</taxon>
        <taxon>Rhizobium/Agrobacterium group</taxon>
        <taxon>Rhizobium</taxon>
    </lineage>
</organism>
<sequence length="286" mass="32376">MSTARDTERGQKPSAPMDKLWQDSEADRATTDPALLIDVAGFEGPLDLLLYLARNQKVDLSRISVLALAEQYLQFVETARRIRIELAADYLVMAAWLAYLKSRLLIPQQAKDEGPSGEEMAATLAFRLKRLEAMREAASGLVNRNRLGRDVFARGAPEHIPDRQRSAYDASLYELLTAYATLRQRQSVTQVTIERRNVWSLTDARELLTRLIGEIVDWTSLEQHLLRYMASPEDRVTAIASAFAASLELVREGKLEIRQEGAFQPIYMRRGPKHATLHVVEQEQQA</sequence>
<dbReference type="PANTHER" id="PTHR33969:SF2">
    <property type="entry name" value="SEGREGATION AND CONDENSATION PROTEIN A"/>
    <property type="match status" value="1"/>
</dbReference>
<dbReference type="PANTHER" id="PTHR33969">
    <property type="entry name" value="SEGREGATION AND CONDENSATION PROTEIN A"/>
    <property type="match status" value="1"/>
</dbReference>
<evidence type="ECO:0000313" key="3">
    <source>
        <dbReference type="EMBL" id="QFY59943.1"/>
    </source>
</evidence>
<protein>
    <recommendedName>
        <fullName evidence="1">Segregation and condensation protein A</fullName>
    </recommendedName>
</protein>
<dbReference type="InterPro" id="IPR003768">
    <property type="entry name" value="ScpA"/>
</dbReference>
<dbReference type="Gene3D" id="6.10.250.2410">
    <property type="match status" value="1"/>
</dbReference>
<feature type="compositionally biased region" description="Basic and acidic residues" evidence="2">
    <location>
        <begin position="1"/>
        <end position="11"/>
    </location>
</feature>
<reference evidence="3 4" key="1">
    <citation type="submission" date="2019-08" db="EMBL/GenBank/DDBJ databases">
        <title>Prosopis cineraria nodule microbiome.</title>
        <authorList>
            <person name="Ali R."/>
            <person name="Chaluvadi S.R."/>
            <person name="Wang X."/>
        </authorList>
    </citation>
    <scope>NUCLEOTIDE SEQUENCE [LARGE SCALE GENOMIC DNA]</scope>
    <source>
        <strain evidence="3 4">BG7</strain>
    </source>
</reference>
<feature type="region of interest" description="Disordered" evidence="2">
    <location>
        <begin position="1"/>
        <end position="21"/>
    </location>
</feature>
<name>A0A5Q0C3C6_9HYPH</name>
<proteinExistence type="predicted"/>
<dbReference type="KEGG" id="rgr:FZ934_05550"/>
<gene>
    <name evidence="3" type="ORF">FZ934_05550</name>
</gene>
<dbReference type="AlphaFoldDB" id="A0A5Q0C3C6"/>
<dbReference type="EMBL" id="CP043498">
    <property type="protein sequence ID" value="QFY59943.1"/>
    <property type="molecule type" value="Genomic_DNA"/>
</dbReference>
<evidence type="ECO:0000256" key="2">
    <source>
        <dbReference type="SAM" id="MobiDB-lite"/>
    </source>
</evidence>
<evidence type="ECO:0000313" key="4">
    <source>
        <dbReference type="Proteomes" id="UP000326881"/>
    </source>
</evidence>
<dbReference type="RefSeq" id="WP_153270243.1">
    <property type="nucleotide sequence ID" value="NZ_CP043498.1"/>
</dbReference>
<dbReference type="OrthoDB" id="9793741at2"/>
<keyword evidence="4" id="KW-1185">Reference proteome</keyword>
<dbReference type="Pfam" id="PF02616">
    <property type="entry name" value="SMC_ScpA"/>
    <property type="match status" value="1"/>
</dbReference>
<accession>A0A5Q0C3C6</accession>